<dbReference type="AlphaFoldDB" id="A0A6C0B9F5"/>
<evidence type="ECO:0000313" key="1">
    <source>
        <dbReference type="EMBL" id="QHS88434.1"/>
    </source>
</evidence>
<organism evidence="1">
    <name type="scientific">viral metagenome</name>
    <dbReference type="NCBI Taxonomy" id="1070528"/>
    <lineage>
        <taxon>unclassified sequences</taxon>
        <taxon>metagenomes</taxon>
        <taxon>organismal metagenomes</taxon>
    </lineage>
</organism>
<protein>
    <submittedName>
        <fullName evidence="1">Uncharacterized protein</fullName>
    </submittedName>
</protein>
<sequence>MYVLATSFEGEKYHVVDNIWNPEEFYTNQHVKRMHRHSLRLDIIDMVEKENYDICIFKTFWLSIFQRKVRHLLFRDL</sequence>
<name>A0A6C0B9F5_9ZZZZ</name>
<dbReference type="EMBL" id="MN739096">
    <property type="protein sequence ID" value="QHS88434.1"/>
    <property type="molecule type" value="Genomic_DNA"/>
</dbReference>
<reference evidence="1" key="1">
    <citation type="journal article" date="2020" name="Nature">
        <title>Giant virus diversity and host interactions through global metagenomics.</title>
        <authorList>
            <person name="Schulz F."/>
            <person name="Roux S."/>
            <person name="Paez-Espino D."/>
            <person name="Jungbluth S."/>
            <person name="Walsh D.A."/>
            <person name="Denef V.J."/>
            <person name="McMahon K.D."/>
            <person name="Konstantinidis K.T."/>
            <person name="Eloe-Fadrosh E.A."/>
            <person name="Kyrpides N.C."/>
            <person name="Woyke T."/>
        </authorList>
    </citation>
    <scope>NUCLEOTIDE SEQUENCE</scope>
    <source>
        <strain evidence="1">GVMAG-M-3300010158-55</strain>
    </source>
</reference>
<proteinExistence type="predicted"/>
<accession>A0A6C0B9F5</accession>